<feature type="domain" description="DRBM" evidence="13">
    <location>
        <begin position="160"/>
        <end position="227"/>
    </location>
</feature>
<evidence type="ECO:0000256" key="8">
    <source>
        <dbReference type="ARBA" id="ARBA00022801"/>
    </source>
</evidence>
<keyword evidence="12" id="KW-0963">Cytoplasm</keyword>
<dbReference type="PANTHER" id="PTHR14950">
    <property type="entry name" value="DICER-RELATED"/>
    <property type="match status" value="1"/>
</dbReference>
<dbReference type="InterPro" id="IPR000999">
    <property type="entry name" value="RNase_III_dom"/>
</dbReference>
<evidence type="ECO:0000256" key="6">
    <source>
        <dbReference type="ARBA" id="ARBA00022723"/>
    </source>
</evidence>
<comment type="similarity">
    <text evidence="2">Belongs to the ribonuclease III family.</text>
</comment>
<keyword evidence="3 12" id="KW-0698">rRNA processing</keyword>
<dbReference type="Gene3D" id="1.10.1520.10">
    <property type="entry name" value="Ribonuclease III domain"/>
    <property type="match status" value="1"/>
</dbReference>
<dbReference type="AlphaFoldDB" id="A0A9D1NCT6"/>
<evidence type="ECO:0000259" key="14">
    <source>
        <dbReference type="PROSITE" id="PS50142"/>
    </source>
</evidence>
<sequence length="227" mass="24738">MDQFDVVDIRNRIGYTFKDGSLLLCAFTHSSFANEHGVKSNERLEFLGDSIVNMVVAEALFLRYPDRDEGFLSKARAQIVSTRSLARTVERIGISRYLRCGGGNAGASIRNNAAVKADLFESVVGAMMIDAGDIAVCKSFITDKLKDALQYDYTGDNVTDFKSKLIEHCAQKGRSVRFVTVPTPDAPSPDFTSEVVVDDRVLGKGRAASKKKAEQAAAKCAAESLKL</sequence>
<dbReference type="InterPro" id="IPR014720">
    <property type="entry name" value="dsRBD_dom"/>
</dbReference>
<dbReference type="GO" id="GO:0030422">
    <property type="term" value="P:siRNA processing"/>
    <property type="evidence" value="ECO:0007669"/>
    <property type="project" value="TreeGrafter"/>
</dbReference>
<dbReference type="SUPFAM" id="SSF69065">
    <property type="entry name" value="RNase III domain-like"/>
    <property type="match status" value="1"/>
</dbReference>
<dbReference type="EC" id="3.1.26.3" evidence="12"/>
<keyword evidence="9 12" id="KW-0460">Magnesium</keyword>
<evidence type="ECO:0000313" key="16">
    <source>
        <dbReference type="Proteomes" id="UP000886891"/>
    </source>
</evidence>
<dbReference type="NCBIfam" id="TIGR02191">
    <property type="entry name" value="RNaseIII"/>
    <property type="match status" value="1"/>
</dbReference>
<dbReference type="SUPFAM" id="SSF54768">
    <property type="entry name" value="dsRNA-binding domain-like"/>
    <property type="match status" value="1"/>
</dbReference>
<dbReference type="Gene3D" id="3.30.160.20">
    <property type="match status" value="1"/>
</dbReference>
<evidence type="ECO:0000256" key="4">
    <source>
        <dbReference type="ARBA" id="ARBA00022664"/>
    </source>
</evidence>
<dbReference type="FunFam" id="1.10.1520.10:FF:000001">
    <property type="entry name" value="Ribonuclease 3"/>
    <property type="match status" value="1"/>
</dbReference>
<feature type="active site" evidence="12">
    <location>
        <position position="121"/>
    </location>
</feature>
<dbReference type="SMART" id="SM00358">
    <property type="entry name" value="DSRM"/>
    <property type="match status" value="1"/>
</dbReference>
<dbReference type="GO" id="GO:0004525">
    <property type="term" value="F:ribonuclease III activity"/>
    <property type="evidence" value="ECO:0007669"/>
    <property type="project" value="UniProtKB-UniRule"/>
</dbReference>
<keyword evidence="10 12" id="KW-0694">RNA-binding</keyword>
<dbReference type="GO" id="GO:0008033">
    <property type="term" value="P:tRNA processing"/>
    <property type="evidence" value="ECO:0007669"/>
    <property type="project" value="UniProtKB-KW"/>
</dbReference>
<gene>
    <name evidence="12 15" type="primary">rnc</name>
    <name evidence="15" type="ORF">IAB14_05325</name>
</gene>
<comment type="cofactor">
    <cofactor evidence="12">
        <name>Mg(2+)</name>
        <dbReference type="ChEBI" id="CHEBI:18420"/>
    </cofactor>
</comment>
<keyword evidence="12" id="KW-0699">rRNA-binding</keyword>
<accession>A0A9D1NCT6</accession>
<evidence type="ECO:0000259" key="13">
    <source>
        <dbReference type="PROSITE" id="PS50137"/>
    </source>
</evidence>
<dbReference type="Proteomes" id="UP000886891">
    <property type="component" value="Unassembled WGS sequence"/>
</dbReference>
<keyword evidence="8 12" id="KW-0378">Hydrolase</keyword>
<evidence type="ECO:0000256" key="5">
    <source>
        <dbReference type="ARBA" id="ARBA00022722"/>
    </source>
</evidence>
<dbReference type="GO" id="GO:0046872">
    <property type="term" value="F:metal ion binding"/>
    <property type="evidence" value="ECO:0007669"/>
    <property type="project" value="UniProtKB-KW"/>
</dbReference>
<dbReference type="InterPro" id="IPR036389">
    <property type="entry name" value="RNase_III_sf"/>
</dbReference>
<protein>
    <recommendedName>
        <fullName evidence="12">Ribonuclease 3</fullName>
        <ecNumber evidence="12">3.1.26.3</ecNumber>
    </recommendedName>
    <alternativeName>
        <fullName evidence="12">Ribonuclease III</fullName>
        <shortName evidence="12">RNase III</shortName>
    </alternativeName>
</protein>
<comment type="caution">
    <text evidence="15">The sequence shown here is derived from an EMBL/GenBank/DDBJ whole genome shotgun (WGS) entry which is preliminary data.</text>
</comment>
<feature type="domain" description="RNase III" evidence="14">
    <location>
        <begin position="6"/>
        <end position="132"/>
    </location>
</feature>
<evidence type="ECO:0000256" key="12">
    <source>
        <dbReference type="HAMAP-Rule" id="MF_00104"/>
    </source>
</evidence>
<evidence type="ECO:0000256" key="2">
    <source>
        <dbReference type="ARBA" id="ARBA00010183"/>
    </source>
</evidence>
<evidence type="ECO:0000256" key="3">
    <source>
        <dbReference type="ARBA" id="ARBA00022552"/>
    </source>
</evidence>
<dbReference type="PANTHER" id="PTHR14950:SF37">
    <property type="entry name" value="ENDORIBONUCLEASE DICER"/>
    <property type="match status" value="1"/>
</dbReference>
<keyword evidence="5 12" id="KW-0540">Nuclease</keyword>
<keyword evidence="6 12" id="KW-0479">Metal-binding</keyword>
<dbReference type="EMBL" id="DVOH01000038">
    <property type="protein sequence ID" value="HIV00516.1"/>
    <property type="molecule type" value="Genomic_DNA"/>
</dbReference>
<evidence type="ECO:0000256" key="1">
    <source>
        <dbReference type="ARBA" id="ARBA00000109"/>
    </source>
</evidence>
<dbReference type="Pfam" id="PF00035">
    <property type="entry name" value="dsrm"/>
    <property type="match status" value="1"/>
</dbReference>
<evidence type="ECO:0000256" key="9">
    <source>
        <dbReference type="ARBA" id="ARBA00022842"/>
    </source>
</evidence>
<reference evidence="15" key="1">
    <citation type="submission" date="2020-10" db="EMBL/GenBank/DDBJ databases">
        <authorList>
            <person name="Gilroy R."/>
        </authorList>
    </citation>
    <scope>NUCLEOTIDE SEQUENCE</scope>
    <source>
        <strain evidence="15">23406</strain>
    </source>
</reference>
<dbReference type="HAMAP" id="MF_00104">
    <property type="entry name" value="RNase_III"/>
    <property type="match status" value="1"/>
</dbReference>
<keyword evidence="12" id="KW-0819">tRNA processing</keyword>
<evidence type="ECO:0000256" key="10">
    <source>
        <dbReference type="ARBA" id="ARBA00022884"/>
    </source>
</evidence>
<evidence type="ECO:0000256" key="11">
    <source>
        <dbReference type="ARBA" id="ARBA00049596"/>
    </source>
</evidence>
<feature type="active site" evidence="12">
    <location>
        <position position="49"/>
    </location>
</feature>
<comment type="function">
    <text evidence="11 12">Digests double-stranded RNA. Involved in the processing of primary rRNA transcript to yield the immediate precursors to the large and small rRNAs (23S and 16S). Processes some mRNAs, and tRNAs when they are encoded in the rRNA operon. Processes pre-crRNA and tracrRNA of type II CRISPR loci if present in the organism.</text>
</comment>
<dbReference type="GO" id="GO:0006397">
    <property type="term" value="P:mRNA processing"/>
    <property type="evidence" value="ECO:0007669"/>
    <property type="project" value="UniProtKB-UniRule"/>
</dbReference>
<evidence type="ECO:0000313" key="15">
    <source>
        <dbReference type="EMBL" id="HIV00516.1"/>
    </source>
</evidence>
<dbReference type="GO" id="GO:0006364">
    <property type="term" value="P:rRNA processing"/>
    <property type="evidence" value="ECO:0007669"/>
    <property type="project" value="UniProtKB-UniRule"/>
</dbReference>
<dbReference type="SMART" id="SM00535">
    <property type="entry name" value="RIBOc"/>
    <property type="match status" value="1"/>
</dbReference>
<dbReference type="PROSITE" id="PS50137">
    <property type="entry name" value="DS_RBD"/>
    <property type="match status" value="1"/>
</dbReference>
<dbReference type="Pfam" id="PF14622">
    <property type="entry name" value="Ribonucleas_3_3"/>
    <property type="match status" value="1"/>
</dbReference>
<keyword evidence="4 12" id="KW-0507">mRNA processing</keyword>
<feature type="binding site" evidence="12">
    <location>
        <position position="45"/>
    </location>
    <ligand>
        <name>Mg(2+)</name>
        <dbReference type="ChEBI" id="CHEBI:18420"/>
    </ligand>
</feature>
<dbReference type="PROSITE" id="PS00517">
    <property type="entry name" value="RNASE_3_1"/>
    <property type="match status" value="1"/>
</dbReference>
<dbReference type="GO" id="GO:0005737">
    <property type="term" value="C:cytoplasm"/>
    <property type="evidence" value="ECO:0007669"/>
    <property type="project" value="UniProtKB-SubCell"/>
</dbReference>
<dbReference type="GO" id="GO:0019843">
    <property type="term" value="F:rRNA binding"/>
    <property type="evidence" value="ECO:0007669"/>
    <property type="project" value="UniProtKB-KW"/>
</dbReference>
<keyword evidence="7 12" id="KW-0255">Endonuclease</keyword>
<dbReference type="InterPro" id="IPR011907">
    <property type="entry name" value="RNase_III"/>
</dbReference>
<dbReference type="PROSITE" id="PS50142">
    <property type="entry name" value="RNASE_3_2"/>
    <property type="match status" value="1"/>
</dbReference>
<proteinExistence type="inferred from homology"/>
<comment type="catalytic activity">
    <reaction evidence="1 12">
        <text>Endonucleolytic cleavage to 5'-phosphomonoester.</text>
        <dbReference type="EC" id="3.1.26.3"/>
    </reaction>
</comment>
<comment type="subcellular location">
    <subcellularLocation>
        <location evidence="12">Cytoplasm</location>
    </subcellularLocation>
</comment>
<name>A0A9D1NCT6_9FIRM</name>
<dbReference type="CDD" id="cd00593">
    <property type="entry name" value="RIBOc"/>
    <property type="match status" value="1"/>
</dbReference>
<reference evidence="15" key="2">
    <citation type="journal article" date="2021" name="PeerJ">
        <title>Extensive microbial diversity within the chicken gut microbiome revealed by metagenomics and culture.</title>
        <authorList>
            <person name="Gilroy R."/>
            <person name="Ravi A."/>
            <person name="Getino M."/>
            <person name="Pursley I."/>
            <person name="Horton D.L."/>
            <person name="Alikhan N.F."/>
            <person name="Baker D."/>
            <person name="Gharbi K."/>
            <person name="Hall N."/>
            <person name="Watson M."/>
            <person name="Adriaenssens E.M."/>
            <person name="Foster-Nyarko E."/>
            <person name="Jarju S."/>
            <person name="Secka A."/>
            <person name="Antonio M."/>
            <person name="Oren A."/>
            <person name="Chaudhuri R.R."/>
            <person name="La Ragione R."/>
            <person name="Hildebrand F."/>
            <person name="Pallen M.J."/>
        </authorList>
    </citation>
    <scope>NUCLEOTIDE SEQUENCE</scope>
    <source>
        <strain evidence="15">23406</strain>
    </source>
</reference>
<feature type="binding site" evidence="12">
    <location>
        <position position="118"/>
    </location>
    <ligand>
        <name>Mg(2+)</name>
        <dbReference type="ChEBI" id="CHEBI:18420"/>
    </ligand>
</feature>
<comment type="subunit">
    <text evidence="12">Homodimer.</text>
</comment>
<evidence type="ECO:0000256" key="7">
    <source>
        <dbReference type="ARBA" id="ARBA00022759"/>
    </source>
</evidence>
<feature type="binding site" evidence="12">
    <location>
        <position position="121"/>
    </location>
    <ligand>
        <name>Mg(2+)</name>
        <dbReference type="ChEBI" id="CHEBI:18420"/>
    </ligand>
</feature>
<organism evidence="15 16">
    <name type="scientific">Candidatus Stercoripulliclostridium merdipullorum</name>
    <dbReference type="NCBI Taxonomy" id="2840952"/>
    <lineage>
        <taxon>Bacteria</taxon>
        <taxon>Bacillati</taxon>
        <taxon>Bacillota</taxon>
        <taxon>Clostridia</taxon>
        <taxon>Eubacteriales</taxon>
        <taxon>Candidatus Stercoripulliclostridium</taxon>
    </lineage>
</organism>